<evidence type="ECO:0000259" key="8">
    <source>
        <dbReference type="PROSITE" id="PS50928"/>
    </source>
</evidence>
<protein>
    <submittedName>
        <fullName evidence="9">Carbohydrate ABC transporter permease</fullName>
    </submittedName>
</protein>
<proteinExistence type="inferred from homology"/>
<comment type="caution">
    <text evidence="9">The sequence shown here is derived from an EMBL/GenBank/DDBJ whole genome shotgun (WGS) entry which is preliminary data.</text>
</comment>
<feature type="transmembrane region" description="Helical" evidence="7">
    <location>
        <begin position="144"/>
        <end position="164"/>
    </location>
</feature>
<dbReference type="GO" id="GO:0055085">
    <property type="term" value="P:transmembrane transport"/>
    <property type="evidence" value="ECO:0007669"/>
    <property type="project" value="InterPro"/>
</dbReference>
<keyword evidence="10" id="KW-1185">Reference proteome</keyword>
<keyword evidence="2 7" id="KW-0813">Transport</keyword>
<evidence type="ECO:0000313" key="10">
    <source>
        <dbReference type="Proteomes" id="UP000295636"/>
    </source>
</evidence>
<organism evidence="9 10">
    <name type="scientific">Paenibacillus piri</name>
    <dbReference type="NCBI Taxonomy" id="2547395"/>
    <lineage>
        <taxon>Bacteria</taxon>
        <taxon>Bacillati</taxon>
        <taxon>Bacillota</taxon>
        <taxon>Bacilli</taxon>
        <taxon>Bacillales</taxon>
        <taxon>Paenibacillaceae</taxon>
        <taxon>Paenibacillus</taxon>
    </lineage>
</organism>
<feature type="transmembrane region" description="Helical" evidence="7">
    <location>
        <begin position="243"/>
        <end position="264"/>
    </location>
</feature>
<dbReference type="RefSeq" id="WP_133225470.1">
    <property type="nucleotide sequence ID" value="NZ_SMRT01000001.1"/>
</dbReference>
<feature type="domain" description="ABC transmembrane type-1" evidence="8">
    <location>
        <begin position="73"/>
        <end position="264"/>
    </location>
</feature>
<dbReference type="EMBL" id="SMRT01000001">
    <property type="protein sequence ID" value="TDG00760.1"/>
    <property type="molecule type" value="Genomic_DNA"/>
</dbReference>
<keyword evidence="3" id="KW-1003">Cell membrane</keyword>
<evidence type="ECO:0000256" key="7">
    <source>
        <dbReference type="RuleBase" id="RU363032"/>
    </source>
</evidence>
<dbReference type="Proteomes" id="UP000295636">
    <property type="component" value="Unassembled WGS sequence"/>
</dbReference>
<feature type="transmembrane region" description="Helical" evidence="7">
    <location>
        <begin position="76"/>
        <end position="98"/>
    </location>
</feature>
<feature type="transmembrane region" description="Helical" evidence="7">
    <location>
        <begin position="185"/>
        <end position="204"/>
    </location>
</feature>
<feature type="transmembrane region" description="Helical" evidence="7">
    <location>
        <begin position="110"/>
        <end position="132"/>
    </location>
</feature>
<dbReference type="Pfam" id="PF00528">
    <property type="entry name" value="BPD_transp_1"/>
    <property type="match status" value="1"/>
</dbReference>
<sequence>MNNQLTHPAFGILRYVCLIVLSVIFLIPVVFIAFTAVKSNADLLSRPFYAFPEKIQWSNFPAAWDQGKIGMYMKNTIIICLVKVPLGILVEALAAFALTRLNFKWENALFVFFLVGMMVPMQATLVPLNMFLNKVHLVSTYPGIILVYIGFGIPFGILILRGFFRTIPKELDEAALIDGCGVMGKFIRIILPLSMPAVATLIIFDFMATWNEFLLAQIFITKDAMKTITTGLLSFKGEHSTDYTLMNAAVLMSVVPILIVYVSFQKYFVNGLAGSVKG</sequence>
<dbReference type="PANTHER" id="PTHR43744:SF8">
    <property type="entry name" value="SN-GLYCEROL-3-PHOSPHATE TRANSPORT SYSTEM PERMEASE PROTEIN UGPE"/>
    <property type="match status" value="1"/>
</dbReference>
<dbReference type="CDD" id="cd06261">
    <property type="entry name" value="TM_PBP2"/>
    <property type="match status" value="1"/>
</dbReference>
<comment type="similarity">
    <text evidence="7">Belongs to the binding-protein-dependent transport system permease family.</text>
</comment>
<dbReference type="Gene3D" id="1.10.3720.10">
    <property type="entry name" value="MetI-like"/>
    <property type="match status" value="1"/>
</dbReference>
<comment type="subcellular location">
    <subcellularLocation>
        <location evidence="1 7">Cell membrane</location>
        <topology evidence="1 7">Multi-pass membrane protein</topology>
    </subcellularLocation>
</comment>
<feature type="transmembrane region" description="Helical" evidence="7">
    <location>
        <begin position="12"/>
        <end position="37"/>
    </location>
</feature>
<evidence type="ECO:0000256" key="2">
    <source>
        <dbReference type="ARBA" id="ARBA00022448"/>
    </source>
</evidence>
<keyword evidence="6 7" id="KW-0472">Membrane</keyword>
<gene>
    <name evidence="9" type="ORF">E1757_03825</name>
</gene>
<dbReference type="InterPro" id="IPR000515">
    <property type="entry name" value="MetI-like"/>
</dbReference>
<dbReference type="PROSITE" id="PS50928">
    <property type="entry name" value="ABC_TM1"/>
    <property type="match status" value="1"/>
</dbReference>
<keyword evidence="5 7" id="KW-1133">Transmembrane helix</keyword>
<dbReference type="InterPro" id="IPR035906">
    <property type="entry name" value="MetI-like_sf"/>
</dbReference>
<dbReference type="GO" id="GO:0005886">
    <property type="term" value="C:plasma membrane"/>
    <property type="evidence" value="ECO:0007669"/>
    <property type="project" value="UniProtKB-SubCell"/>
</dbReference>
<dbReference type="PANTHER" id="PTHR43744">
    <property type="entry name" value="ABC TRANSPORTER PERMEASE PROTEIN MG189-RELATED-RELATED"/>
    <property type="match status" value="1"/>
</dbReference>
<evidence type="ECO:0000256" key="3">
    <source>
        <dbReference type="ARBA" id="ARBA00022475"/>
    </source>
</evidence>
<reference evidence="9 10" key="1">
    <citation type="submission" date="2019-03" db="EMBL/GenBank/DDBJ databases">
        <title>This is whole genome sequence of Paenibacillus sp MS74 strain.</title>
        <authorList>
            <person name="Trinh H.N."/>
        </authorList>
    </citation>
    <scope>NUCLEOTIDE SEQUENCE [LARGE SCALE GENOMIC DNA]</scope>
    <source>
        <strain evidence="9 10">MS74</strain>
    </source>
</reference>
<evidence type="ECO:0000256" key="5">
    <source>
        <dbReference type="ARBA" id="ARBA00022989"/>
    </source>
</evidence>
<evidence type="ECO:0000256" key="1">
    <source>
        <dbReference type="ARBA" id="ARBA00004651"/>
    </source>
</evidence>
<keyword evidence="4 7" id="KW-0812">Transmembrane</keyword>
<evidence type="ECO:0000256" key="4">
    <source>
        <dbReference type="ARBA" id="ARBA00022692"/>
    </source>
</evidence>
<dbReference type="OrthoDB" id="187395at2"/>
<accession>A0A4R5KXG7</accession>
<dbReference type="AlphaFoldDB" id="A0A4R5KXG7"/>
<dbReference type="SUPFAM" id="SSF161098">
    <property type="entry name" value="MetI-like"/>
    <property type="match status" value="1"/>
</dbReference>
<name>A0A4R5KXG7_9BACL</name>
<evidence type="ECO:0000256" key="6">
    <source>
        <dbReference type="ARBA" id="ARBA00023136"/>
    </source>
</evidence>
<evidence type="ECO:0000313" key="9">
    <source>
        <dbReference type="EMBL" id="TDG00760.1"/>
    </source>
</evidence>